<name>A0A6H5H144_9HEMI</name>
<protein>
    <submittedName>
        <fullName evidence="1">Uncharacterized protein</fullName>
    </submittedName>
</protein>
<reference evidence="1 2" key="1">
    <citation type="submission" date="2020-02" db="EMBL/GenBank/DDBJ databases">
        <authorList>
            <person name="Ferguson B K."/>
        </authorList>
    </citation>
    <scope>NUCLEOTIDE SEQUENCE [LARGE SCALE GENOMIC DNA]</scope>
</reference>
<keyword evidence="2" id="KW-1185">Reference proteome</keyword>
<evidence type="ECO:0000313" key="1">
    <source>
        <dbReference type="EMBL" id="CAB0010781.1"/>
    </source>
</evidence>
<sequence length="144" mass="15377">MLLELGSSLTPAVQAAARSGGLRGTPGTAGLCPTKTTARTLEDAPLRLEDVEGASQSSFNRVPRNVGCLGGLPYLEAALPLCAKRLLAQTRLAGLPFCRVYLNRLCIKFSADRNCQVCDLTKPDTSEHLIAECAVFRAEGLKFL</sequence>
<accession>A0A6H5H144</accession>
<organism evidence="1 2">
    <name type="scientific">Nesidiocoris tenuis</name>
    <dbReference type="NCBI Taxonomy" id="355587"/>
    <lineage>
        <taxon>Eukaryota</taxon>
        <taxon>Metazoa</taxon>
        <taxon>Ecdysozoa</taxon>
        <taxon>Arthropoda</taxon>
        <taxon>Hexapoda</taxon>
        <taxon>Insecta</taxon>
        <taxon>Pterygota</taxon>
        <taxon>Neoptera</taxon>
        <taxon>Paraneoptera</taxon>
        <taxon>Hemiptera</taxon>
        <taxon>Heteroptera</taxon>
        <taxon>Panheteroptera</taxon>
        <taxon>Cimicomorpha</taxon>
        <taxon>Miridae</taxon>
        <taxon>Dicyphina</taxon>
        <taxon>Nesidiocoris</taxon>
    </lineage>
</organism>
<dbReference type="EMBL" id="CADCXU010023255">
    <property type="protein sequence ID" value="CAB0010781.1"/>
    <property type="molecule type" value="Genomic_DNA"/>
</dbReference>
<dbReference type="AlphaFoldDB" id="A0A6H5H144"/>
<dbReference type="Proteomes" id="UP000479000">
    <property type="component" value="Unassembled WGS sequence"/>
</dbReference>
<feature type="non-terminal residue" evidence="1">
    <location>
        <position position="144"/>
    </location>
</feature>
<evidence type="ECO:0000313" key="2">
    <source>
        <dbReference type="Proteomes" id="UP000479000"/>
    </source>
</evidence>
<gene>
    <name evidence="1" type="ORF">NTEN_LOCUS15784</name>
</gene>
<proteinExistence type="predicted"/>